<name>A0A9X3D2Y9_9ACTN</name>
<gene>
    <name evidence="2" type="ORF">OSB52_07860</name>
</gene>
<accession>A0A9X3D2Y9</accession>
<proteinExistence type="predicted"/>
<sequence>MDGDLLTRPRDIEGRDLVVAVGSNASPEVMRTKLARIATGDPGPPMARVTVSHVAVGHSAHVSARGYIPAAPYHSPGAVLHSVGAWLTPAEVSMLDHTEPNYRRVELAVGDHPGIDHPSGIGATFSVYVSLHGVLADPDAEPVPLGAQREIVDWLGSRICDNALHGPTAEACHRLADPRVGARVSASMRSAGLSRPAGLPIHDPETGPAPR</sequence>
<feature type="region of interest" description="Disordered" evidence="1">
    <location>
        <begin position="186"/>
        <end position="211"/>
    </location>
</feature>
<evidence type="ECO:0000256" key="1">
    <source>
        <dbReference type="SAM" id="MobiDB-lite"/>
    </source>
</evidence>
<protein>
    <submittedName>
        <fullName evidence="2">Uncharacterized protein</fullName>
    </submittedName>
</protein>
<dbReference type="EMBL" id="JAPKFM010000005">
    <property type="protein sequence ID" value="MCX2964008.1"/>
    <property type="molecule type" value="Genomic_DNA"/>
</dbReference>
<dbReference type="Proteomes" id="UP001143347">
    <property type="component" value="Unassembled WGS sequence"/>
</dbReference>
<evidence type="ECO:0000313" key="2">
    <source>
        <dbReference type="EMBL" id="MCX2964008.1"/>
    </source>
</evidence>
<organism evidence="2 3">
    <name type="scientific">Gordonia aquimaris</name>
    <dbReference type="NCBI Taxonomy" id="2984863"/>
    <lineage>
        <taxon>Bacteria</taxon>
        <taxon>Bacillati</taxon>
        <taxon>Actinomycetota</taxon>
        <taxon>Actinomycetes</taxon>
        <taxon>Mycobacteriales</taxon>
        <taxon>Gordoniaceae</taxon>
        <taxon>Gordonia</taxon>
    </lineage>
</organism>
<evidence type="ECO:0000313" key="3">
    <source>
        <dbReference type="Proteomes" id="UP001143347"/>
    </source>
</evidence>
<reference evidence="2" key="1">
    <citation type="submission" date="2022-10" db="EMBL/GenBank/DDBJ databases">
        <title>WGS of marine actinomycetes from Thailand.</title>
        <authorList>
            <person name="Thawai C."/>
        </authorList>
    </citation>
    <scope>NUCLEOTIDE SEQUENCE</scope>
    <source>
        <strain evidence="2">SW21</strain>
    </source>
</reference>
<keyword evidence="3" id="KW-1185">Reference proteome</keyword>
<comment type="caution">
    <text evidence="2">The sequence shown here is derived from an EMBL/GenBank/DDBJ whole genome shotgun (WGS) entry which is preliminary data.</text>
</comment>
<dbReference type="AlphaFoldDB" id="A0A9X3D2Y9"/>
<dbReference type="RefSeq" id="WP_235723078.1">
    <property type="nucleotide sequence ID" value="NZ_JAPKFM010000005.1"/>
</dbReference>